<keyword evidence="1" id="KW-1133">Transmembrane helix</keyword>
<feature type="transmembrane region" description="Helical" evidence="1">
    <location>
        <begin position="62"/>
        <end position="85"/>
    </location>
</feature>
<accession>A0ABR4KXT0</accession>
<evidence type="ECO:0000313" key="2">
    <source>
        <dbReference type="EMBL" id="KAL2856077.1"/>
    </source>
</evidence>
<gene>
    <name evidence="2" type="ORF">BJX68DRAFT_229988</name>
</gene>
<evidence type="ECO:0000256" key="1">
    <source>
        <dbReference type="SAM" id="Phobius"/>
    </source>
</evidence>
<dbReference type="RefSeq" id="XP_070902235.1">
    <property type="nucleotide sequence ID" value="XM_071039147.1"/>
</dbReference>
<name>A0ABR4KXT0_9EURO</name>
<evidence type="ECO:0000313" key="3">
    <source>
        <dbReference type="Proteomes" id="UP001610444"/>
    </source>
</evidence>
<organism evidence="2 3">
    <name type="scientific">Aspergillus pseudodeflectus</name>
    <dbReference type="NCBI Taxonomy" id="176178"/>
    <lineage>
        <taxon>Eukaryota</taxon>
        <taxon>Fungi</taxon>
        <taxon>Dikarya</taxon>
        <taxon>Ascomycota</taxon>
        <taxon>Pezizomycotina</taxon>
        <taxon>Eurotiomycetes</taxon>
        <taxon>Eurotiomycetidae</taxon>
        <taxon>Eurotiales</taxon>
        <taxon>Aspergillaceae</taxon>
        <taxon>Aspergillus</taxon>
        <taxon>Aspergillus subgen. Nidulantes</taxon>
    </lineage>
</organism>
<proteinExistence type="predicted"/>
<keyword evidence="3" id="KW-1185">Reference proteome</keyword>
<sequence>MAHRFATRAELGGEMQVRELGRPKGLRFIGLMNGCIDQRAQGRGHVAQGWRIRPCRLMIRRVYLYPLFFVPSHSVCAIVLGTPFLPLLRAK</sequence>
<keyword evidence="1" id="KW-0472">Membrane</keyword>
<keyword evidence="1" id="KW-0812">Transmembrane</keyword>
<reference evidence="2 3" key="1">
    <citation type="submission" date="2024-07" db="EMBL/GenBank/DDBJ databases">
        <title>Section-level genome sequencing and comparative genomics of Aspergillus sections Usti and Cavernicolus.</title>
        <authorList>
            <consortium name="Lawrence Berkeley National Laboratory"/>
            <person name="Nybo J.L."/>
            <person name="Vesth T.C."/>
            <person name="Theobald S."/>
            <person name="Frisvad J.C."/>
            <person name="Larsen T.O."/>
            <person name="Kjaerboelling I."/>
            <person name="Rothschild-Mancinelli K."/>
            <person name="Lyhne E.K."/>
            <person name="Kogle M.E."/>
            <person name="Barry K."/>
            <person name="Clum A."/>
            <person name="Na H."/>
            <person name="Ledsgaard L."/>
            <person name="Lin J."/>
            <person name="Lipzen A."/>
            <person name="Kuo A."/>
            <person name="Riley R."/>
            <person name="Mondo S."/>
            <person name="LaButti K."/>
            <person name="Haridas S."/>
            <person name="Pangalinan J."/>
            <person name="Salamov A.A."/>
            <person name="Simmons B.A."/>
            <person name="Magnuson J.K."/>
            <person name="Chen J."/>
            <person name="Drula E."/>
            <person name="Henrissat B."/>
            <person name="Wiebenga A."/>
            <person name="Lubbers R.J."/>
            <person name="Gomes A.C."/>
            <person name="Macurrencykelacurrency M.R."/>
            <person name="Stajich J."/>
            <person name="Grigoriev I.V."/>
            <person name="Mortensen U.H."/>
            <person name="De vries R.P."/>
            <person name="Baker S.E."/>
            <person name="Andersen M.R."/>
        </authorList>
    </citation>
    <scope>NUCLEOTIDE SEQUENCE [LARGE SCALE GENOMIC DNA]</scope>
    <source>
        <strain evidence="2 3">CBS 756.74</strain>
    </source>
</reference>
<dbReference type="EMBL" id="JBFXLR010000008">
    <property type="protein sequence ID" value="KAL2856077.1"/>
    <property type="molecule type" value="Genomic_DNA"/>
</dbReference>
<protein>
    <submittedName>
        <fullName evidence="2">Uncharacterized protein</fullName>
    </submittedName>
</protein>
<dbReference type="Proteomes" id="UP001610444">
    <property type="component" value="Unassembled WGS sequence"/>
</dbReference>
<comment type="caution">
    <text evidence="2">The sequence shown here is derived from an EMBL/GenBank/DDBJ whole genome shotgun (WGS) entry which is preliminary data.</text>
</comment>
<dbReference type="GeneID" id="98154311"/>